<dbReference type="eggNOG" id="COG1196">
    <property type="taxonomic scope" value="Bacteria"/>
</dbReference>
<dbReference type="KEGG" id="bco:Bcell_2885"/>
<dbReference type="STRING" id="649639.Bcell_2885"/>
<dbReference type="AlphaFoldDB" id="E6TX47"/>
<protein>
    <submittedName>
        <fullName evidence="2">Uncharacterized protein</fullName>
    </submittedName>
</protein>
<evidence type="ECO:0000313" key="2">
    <source>
        <dbReference type="EMBL" id="ADU31136.1"/>
    </source>
</evidence>
<evidence type="ECO:0000256" key="1">
    <source>
        <dbReference type="SAM" id="MobiDB-lite"/>
    </source>
</evidence>
<evidence type="ECO:0000313" key="3">
    <source>
        <dbReference type="Proteomes" id="UP000001401"/>
    </source>
</evidence>
<feature type="region of interest" description="Disordered" evidence="1">
    <location>
        <begin position="94"/>
        <end position="130"/>
    </location>
</feature>
<sequence length="153" mass="18323">MAKEKLTPVQVKQKVIYLQSELQKYRNKVKDYEENYHYKLLEELKVENDMLKKENRKLEDKMEQLTNEKKGLLLEKEQLEANIQIMTREKEKMISEKKEKELEKSNNINEAPFVNPQEPSNIVNEQNNTTSDYEWFKNNVKQSSNITKSDHSK</sequence>
<dbReference type="HOGENOM" id="CLU_1709570_0_0_9"/>
<dbReference type="RefSeq" id="WP_013489468.1">
    <property type="nucleotide sequence ID" value="NC_014829.1"/>
</dbReference>
<organism evidence="2 3">
    <name type="scientific">Evansella cellulosilytica (strain ATCC 21833 / DSM 2522 / FERM P-1141 / JCM 9156 / N-4)</name>
    <name type="common">Bacillus cellulosilyticus</name>
    <dbReference type="NCBI Taxonomy" id="649639"/>
    <lineage>
        <taxon>Bacteria</taxon>
        <taxon>Bacillati</taxon>
        <taxon>Bacillota</taxon>
        <taxon>Bacilli</taxon>
        <taxon>Bacillales</taxon>
        <taxon>Bacillaceae</taxon>
        <taxon>Evansella</taxon>
    </lineage>
</organism>
<dbReference type="Proteomes" id="UP000001401">
    <property type="component" value="Chromosome"/>
</dbReference>
<dbReference type="EMBL" id="CP002394">
    <property type="protein sequence ID" value="ADU31136.1"/>
    <property type="molecule type" value="Genomic_DNA"/>
</dbReference>
<reference evidence="2" key="1">
    <citation type="submission" date="2010-12" db="EMBL/GenBank/DDBJ databases">
        <title>Complete sequence of Bacillus cellulosilyticus DSM 2522.</title>
        <authorList>
            <consortium name="US DOE Joint Genome Institute"/>
            <person name="Lucas S."/>
            <person name="Copeland A."/>
            <person name="Lapidus A."/>
            <person name="Cheng J.-F."/>
            <person name="Bruce D."/>
            <person name="Goodwin L."/>
            <person name="Pitluck S."/>
            <person name="Chertkov O."/>
            <person name="Detter J.C."/>
            <person name="Han C."/>
            <person name="Tapia R."/>
            <person name="Land M."/>
            <person name="Hauser L."/>
            <person name="Jeffries C."/>
            <person name="Kyrpides N."/>
            <person name="Ivanova N."/>
            <person name="Mikhailova N."/>
            <person name="Brumm P."/>
            <person name="Mead D."/>
            <person name="Woyke T."/>
        </authorList>
    </citation>
    <scope>NUCLEOTIDE SEQUENCE [LARGE SCALE GENOMIC DNA]</scope>
    <source>
        <strain evidence="2">DSM 2522</strain>
    </source>
</reference>
<name>E6TX47_EVAC2</name>
<proteinExistence type="predicted"/>
<feature type="compositionally biased region" description="Polar residues" evidence="1">
    <location>
        <begin position="117"/>
        <end position="130"/>
    </location>
</feature>
<accession>E6TX47</accession>
<dbReference type="OrthoDB" id="2456765at2"/>
<keyword evidence="3" id="KW-1185">Reference proteome</keyword>
<gene>
    <name evidence="2" type="ordered locus">Bcell_2885</name>
</gene>
<feature type="compositionally biased region" description="Basic and acidic residues" evidence="1">
    <location>
        <begin position="94"/>
        <end position="104"/>
    </location>
</feature>